<dbReference type="GO" id="GO:0009927">
    <property type="term" value="F:histidine phosphotransfer kinase activity"/>
    <property type="evidence" value="ECO:0007669"/>
    <property type="project" value="TreeGrafter"/>
</dbReference>
<evidence type="ECO:0000256" key="6">
    <source>
        <dbReference type="PROSITE-ProRule" id="PRU00169"/>
    </source>
</evidence>
<name>A0A061H5T8_9BASI</name>
<dbReference type="SMART" id="SM00388">
    <property type="entry name" value="HisKA"/>
    <property type="match status" value="1"/>
</dbReference>
<dbReference type="KEGG" id="pfp:PFL1_04305"/>
<dbReference type="SMART" id="SM00448">
    <property type="entry name" value="REC"/>
    <property type="match status" value="1"/>
</dbReference>
<dbReference type="SUPFAM" id="SSF55874">
    <property type="entry name" value="ATPase domain of HSP90 chaperone/DNA topoisomerase II/histidine kinase"/>
    <property type="match status" value="1"/>
</dbReference>
<accession>A0A061H5T8</accession>
<feature type="region of interest" description="Disordered" evidence="7">
    <location>
        <begin position="1087"/>
        <end position="1138"/>
    </location>
</feature>
<dbReference type="SUPFAM" id="SSF52172">
    <property type="entry name" value="CheY-like"/>
    <property type="match status" value="1"/>
</dbReference>
<dbReference type="SUPFAM" id="SSF47384">
    <property type="entry name" value="Homodimeric domain of signal transducing histidine kinase"/>
    <property type="match status" value="1"/>
</dbReference>
<dbReference type="PANTHER" id="PTHR43047:SF72">
    <property type="entry name" value="OSMOSENSING HISTIDINE PROTEIN KINASE SLN1"/>
    <property type="match status" value="1"/>
</dbReference>
<evidence type="ECO:0000256" key="4">
    <source>
        <dbReference type="ARBA" id="ARBA00022679"/>
    </source>
</evidence>
<evidence type="ECO:0000256" key="1">
    <source>
        <dbReference type="ARBA" id="ARBA00000085"/>
    </source>
</evidence>
<evidence type="ECO:0000256" key="5">
    <source>
        <dbReference type="ARBA" id="ARBA00022777"/>
    </source>
</evidence>
<dbReference type="eggNOG" id="KOG0519">
    <property type="taxonomic scope" value="Eukaryota"/>
</dbReference>
<evidence type="ECO:0000313" key="10">
    <source>
        <dbReference type="EMBL" id="EPQ27978.1"/>
    </source>
</evidence>
<proteinExistence type="predicted"/>
<evidence type="ECO:0000256" key="7">
    <source>
        <dbReference type="SAM" id="MobiDB-lite"/>
    </source>
</evidence>
<keyword evidence="5" id="KW-0418">Kinase</keyword>
<evidence type="ECO:0000313" key="11">
    <source>
        <dbReference type="Proteomes" id="UP000053664"/>
    </source>
</evidence>
<dbReference type="PRINTS" id="PR00344">
    <property type="entry name" value="BCTRLSENSOR"/>
</dbReference>
<dbReference type="CDD" id="cd17546">
    <property type="entry name" value="REC_hyHK_CKI1_RcsC-like"/>
    <property type="match status" value="1"/>
</dbReference>
<feature type="domain" description="Histidine kinase" evidence="8">
    <location>
        <begin position="632"/>
        <end position="892"/>
    </location>
</feature>
<organism evidence="10 11">
    <name type="scientific">Pseudozyma flocculosa PF-1</name>
    <dbReference type="NCBI Taxonomy" id="1277687"/>
    <lineage>
        <taxon>Eukaryota</taxon>
        <taxon>Fungi</taxon>
        <taxon>Dikarya</taxon>
        <taxon>Basidiomycota</taxon>
        <taxon>Ustilaginomycotina</taxon>
        <taxon>Ustilaginomycetes</taxon>
        <taxon>Ustilaginales</taxon>
        <taxon>Ustilaginaceae</taxon>
        <taxon>Pseudozyma</taxon>
    </lineage>
</organism>
<protein>
    <recommendedName>
        <fullName evidence="2">histidine kinase</fullName>
        <ecNumber evidence="2">2.7.13.3</ecNumber>
    </recommendedName>
</protein>
<feature type="region of interest" description="Disordered" evidence="7">
    <location>
        <begin position="1048"/>
        <end position="1074"/>
    </location>
</feature>
<dbReference type="EMBL" id="KE361636">
    <property type="protein sequence ID" value="EPQ27978.1"/>
    <property type="molecule type" value="Genomic_DNA"/>
</dbReference>
<evidence type="ECO:0000256" key="2">
    <source>
        <dbReference type="ARBA" id="ARBA00012438"/>
    </source>
</evidence>
<dbReference type="Pfam" id="PF00512">
    <property type="entry name" value="HisKA"/>
    <property type="match status" value="1"/>
</dbReference>
<feature type="region of interest" description="Disordered" evidence="7">
    <location>
        <begin position="336"/>
        <end position="362"/>
    </location>
</feature>
<dbReference type="Pfam" id="PF02518">
    <property type="entry name" value="HATPase_c"/>
    <property type="match status" value="1"/>
</dbReference>
<evidence type="ECO:0000256" key="3">
    <source>
        <dbReference type="ARBA" id="ARBA00022553"/>
    </source>
</evidence>
<dbReference type="Pfam" id="PF00072">
    <property type="entry name" value="Response_reg"/>
    <property type="match status" value="1"/>
</dbReference>
<feature type="region of interest" description="Disordered" evidence="7">
    <location>
        <begin position="60"/>
        <end position="96"/>
    </location>
</feature>
<dbReference type="InterPro" id="IPR036097">
    <property type="entry name" value="HisK_dim/P_sf"/>
</dbReference>
<comment type="catalytic activity">
    <reaction evidence="1">
        <text>ATP + protein L-histidine = ADP + protein N-phospho-L-histidine.</text>
        <dbReference type="EC" id="2.7.13.3"/>
    </reaction>
</comment>
<dbReference type="SMART" id="SM00387">
    <property type="entry name" value="HATPase_c"/>
    <property type="match status" value="1"/>
</dbReference>
<dbReference type="Proteomes" id="UP000053664">
    <property type="component" value="Unassembled WGS sequence"/>
</dbReference>
<dbReference type="Gene3D" id="3.40.50.2300">
    <property type="match status" value="1"/>
</dbReference>
<dbReference type="InterPro" id="IPR003594">
    <property type="entry name" value="HATPase_dom"/>
</dbReference>
<dbReference type="InterPro" id="IPR004358">
    <property type="entry name" value="Sig_transdc_His_kin-like_C"/>
</dbReference>
<reference evidence="10 11" key="1">
    <citation type="journal article" date="2013" name="Plant Cell">
        <title>The transition from a phytopathogenic smut ancestor to an anamorphic biocontrol agent deciphered by comparative whole-genome analysis.</title>
        <authorList>
            <person name="Lefebvre F."/>
            <person name="Joly D.L."/>
            <person name="Labbe C."/>
            <person name="Teichmann B."/>
            <person name="Linning R."/>
            <person name="Belzile F."/>
            <person name="Bakkeren G."/>
            <person name="Belanger R.R."/>
        </authorList>
    </citation>
    <scope>NUCLEOTIDE SEQUENCE [LARGE SCALE GENOMIC DNA]</scope>
    <source>
        <strain evidence="10 11">PF-1</strain>
    </source>
</reference>
<feature type="region of interest" description="Disordered" evidence="7">
    <location>
        <begin position="526"/>
        <end position="558"/>
    </location>
</feature>
<dbReference type="GO" id="GO:0000155">
    <property type="term" value="F:phosphorelay sensor kinase activity"/>
    <property type="evidence" value="ECO:0007669"/>
    <property type="project" value="InterPro"/>
</dbReference>
<dbReference type="InterPro" id="IPR029016">
    <property type="entry name" value="GAF-like_dom_sf"/>
</dbReference>
<feature type="region of interest" description="Disordered" evidence="7">
    <location>
        <begin position="1"/>
        <end position="45"/>
    </location>
</feature>
<dbReference type="PROSITE" id="PS50110">
    <property type="entry name" value="RESPONSE_REGULATORY"/>
    <property type="match status" value="1"/>
</dbReference>
<dbReference type="InterPro" id="IPR011006">
    <property type="entry name" value="CheY-like_superfamily"/>
</dbReference>
<evidence type="ECO:0000259" key="8">
    <source>
        <dbReference type="PROSITE" id="PS50109"/>
    </source>
</evidence>
<dbReference type="PANTHER" id="PTHR43047">
    <property type="entry name" value="TWO-COMPONENT HISTIDINE PROTEIN KINASE"/>
    <property type="match status" value="1"/>
</dbReference>
<dbReference type="InterPro" id="IPR003661">
    <property type="entry name" value="HisK_dim/P_dom"/>
</dbReference>
<dbReference type="CDD" id="cd00082">
    <property type="entry name" value="HisKA"/>
    <property type="match status" value="1"/>
</dbReference>
<dbReference type="InterPro" id="IPR036890">
    <property type="entry name" value="HATPase_C_sf"/>
</dbReference>
<feature type="compositionally biased region" description="Low complexity" evidence="7">
    <location>
        <begin position="80"/>
        <end position="90"/>
    </location>
</feature>
<dbReference type="Gene3D" id="1.10.287.130">
    <property type="match status" value="1"/>
</dbReference>
<feature type="region of interest" description="Disordered" evidence="7">
    <location>
        <begin position="452"/>
        <end position="477"/>
    </location>
</feature>
<dbReference type="OrthoDB" id="21225at2759"/>
<dbReference type="SUPFAM" id="SSF55781">
    <property type="entry name" value="GAF domain-like"/>
    <property type="match status" value="1"/>
</dbReference>
<feature type="modified residue" description="4-aspartylphosphate" evidence="6">
    <location>
        <position position="1193"/>
    </location>
</feature>
<gene>
    <name evidence="10" type="ORF">PFL1_04305</name>
</gene>
<dbReference type="Gene3D" id="3.30.565.10">
    <property type="entry name" value="Histidine kinase-like ATPase, C-terminal domain"/>
    <property type="match status" value="1"/>
</dbReference>
<sequence>MTEVSGSPLLSVDRPRSTRSSISSDAARRKMSARPRQPPLDPTAWSSWLHSYQRGLWTDSSGVDSDTEAPCSPLGDAGASTSSCTSVSGSTDDRPKMCPLQDQMVRSHNGNMLDSFEFFKRNGWLAPPQLPRKHRHKCGLALRRHHVTGPHEREALNLYVKHTMAVFKVDYASFMIASTNESDMLILAQEGGKADVQRIDRATTLCAHAMLLSEDEVLVVADTSKDWRFSACPATNAGTPCSKLGHSLRFYASAPLYLSYSYDGVEGMVQAGRLCIMAREPRQFSEADADLLLSISRMASDAMEKEHQIRRNAKTADMQRRSAKLVRAIETVKSSSVSRSPASTDAGGGDDDAAASSSAESSGAEGMLRYSTSVIDIACDELRGALGAVAVAAIDISGLRIKPAAQGSVSPRTSAYPMTPWQVPDTRLLAAPLTPPSELGGATTAILDAVAGPSTSPTMRRHPMHRTRSSGVDEVEPMVNGPPVQLLCLGGDAKYRPVVKGPAQLQALCDWLGRRVRNDRLESRVKVYRTPHDTTQSDEDSEPLDAPPPSSSNPLSPLLPGEVPVREYAVAAAYDVQQARPLLCFLVMFSDDAALEEPEQLFMESCVEYAVSSIIRQKARDIDGIQAEFLRHVQHNLRTPLHGALGAVEYLRSFIIAGDITEEEAAPSIDLRPDGVLATLLDSISLSGTTLNTYIDDLLSFQNLAGLTDGSRRLAKPVSTDIVKLVETVCNEEWELAQRLEMQSQRLEVGSGGSNTSLQLIIKADDRVAAHEWMVDAKALSHAVRKVASNAIKFSHHGYVEVCLRAGRHAPDAETGEVPVEIEVRDTGIGMTREFCTEHLTKPFTKGDSFRDGIGLGMTIVSSTVQNMGGKLSVASEVNVGTRVTMTLPLAVGNPRAGNGGVADGGAATSPQPFAVKRIAFFGMETRGLRRLSNSICEYLMPNGDLQLVSDPLEADCIILPDCAISRLVEGDSPLRDRLRPDARFVVVQLSLRVRPEGIVAFQDRAVLPFLSPHGPSALDLLVRFLREEHPGMIRDAAHRPLHAYYHPRSASVDGPSDATRVNGSDASAVSDADSASTVVAVEASLKGAVEPSTDPDAAPAGDDGEAHVAAVQSEPSSAPPEQPTPIDEGRVEGGGHDSGDEFRVLVVEDNPINMKLIVTLLKRLQIRYEEAHDGAEAVLKFISFRPAVVLLDISLPIQDGFEACTQMRAHNHPSHIVAITALSSDDDRQRGIETCGMDAWMTKPVSPRLLRQDIIAWQQAWLDKAIAVADPASRPAEPEPVAA</sequence>
<dbReference type="RefSeq" id="XP_007880022.1">
    <property type="nucleotide sequence ID" value="XM_007881831.1"/>
</dbReference>
<dbReference type="InterPro" id="IPR001789">
    <property type="entry name" value="Sig_transdc_resp-reg_receiver"/>
</dbReference>
<feature type="compositionally biased region" description="Basic residues" evidence="7">
    <location>
        <begin position="459"/>
        <end position="468"/>
    </location>
</feature>
<feature type="domain" description="Response regulatory" evidence="9">
    <location>
        <begin position="1144"/>
        <end position="1259"/>
    </location>
</feature>
<dbReference type="GO" id="GO:0005886">
    <property type="term" value="C:plasma membrane"/>
    <property type="evidence" value="ECO:0007669"/>
    <property type="project" value="TreeGrafter"/>
</dbReference>
<keyword evidence="3 6" id="KW-0597">Phosphoprotein</keyword>
<evidence type="ECO:0000259" key="9">
    <source>
        <dbReference type="PROSITE" id="PS50110"/>
    </source>
</evidence>
<dbReference type="Gene3D" id="3.30.450.40">
    <property type="match status" value="1"/>
</dbReference>
<dbReference type="PROSITE" id="PS50109">
    <property type="entry name" value="HIS_KIN"/>
    <property type="match status" value="1"/>
</dbReference>
<keyword evidence="4" id="KW-0808">Transferase</keyword>
<dbReference type="HOGENOM" id="CLU_263230_0_0_1"/>
<feature type="compositionally biased region" description="Low complexity" evidence="7">
    <location>
        <begin position="336"/>
        <end position="345"/>
    </location>
</feature>
<dbReference type="EC" id="2.7.13.3" evidence="2"/>
<dbReference type="GeneID" id="19318410"/>
<dbReference type="InterPro" id="IPR005467">
    <property type="entry name" value="His_kinase_dom"/>
</dbReference>
<feature type="compositionally biased region" description="Basic and acidic residues" evidence="7">
    <location>
        <begin position="1128"/>
        <end position="1138"/>
    </location>
</feature>
<feature type="compositionally biased region" description="Low complexity" evidence="7">
    <location>
        <begin position="1065"/>
        <end position="1074"/>
    </location>
</feature>